<dbReference type="Proteomes" id="UP000199331">
    <property type="component" value="Unassembled WGS sequence"/>
</dbReference>
<proteinExistence type="predicted"/>
<evidence type="ECO:0000313" key="1">
    <source>
        <dbReference type="EMBL" id="SFO87947.1"/>
    </source>
</evidence>
<keyword evidence="2" id="KW-1185">Reference proteome</keyword>
<evidence type="ECO:0000313" key="2">
    <source>
        <dbReference type="Proteomes" id="UP000199331"/>
    </source>
</evidence>
<dbReference type="STRING" id="604088.SAMN04488060_0495"/>
<accession>A0A1I5KSG7</accession>
<organism evidence="1 2">
    <name type="scientific">Qipengyuania nanhaisediminis</name>
    <dbReference type="NCBI Taxonomy" id="604088"/>
    <lineage>
        <taxon>Bacteria</taxon>
        <taxon>Pseudomonadati</taxon>
        <taxon>Pseudomonadota</taxon>
        <taxon>Alphaproteobacteria</taxon>
        <taxon>Sphingomonadales</taxon>
        <taxon>Erythrobacteraceae</taxon>
        <taxon>Qipengyuania</taxon>
    </lineage>
</organism>
<sequence length="309" mass="34316">MSTQFDQIAEHAAAVGKVTPEEVLQLRRECWPDGIITRAEADAIFALNDKLTERGPEWTEFFVEALSVFTVMQLEPKGYVSQENADWLVARIDHDGEFGSMAECELVVKIFERAKNVPQSLKDWVIERMEDAVLNGTGPTHRGGQMEKGNVTAAEAQILRRAIFAPSSARPGGVGRSEADLLFRLKDATLHADNDPEWKRLFVQGIASYLQGFHLPNAQISRERAAELDIFMADTSRSVGRFVGRMAKASPNVFGQVFGKRGTTASMEDRIVEAEKVTTTEQAWLDGKIHADGEVDEYEQALLDFLAEG</sequence>
<reference evidence="2" key="1">
    <citation type="submission" date="2016-10" db="EMBL/GenBank/DDBJ databases">
        <authorList>
            <person name="Varghese N."/>
            <person name="Submissions S."/>
        </authorList>
    </citation>
    <scope>NUCLEOTIDE SEQUENCE [LARGE SCALE GENOMIC DNA]</scope>
    <source>
        <strain evidence="2">CGMCC 1.7715</strain>
    </source>
</reference>
<protein>
    <submittedName>
        <fullName evidence="1">Uncharacterized protein</fullName>
    </submittedName>
</protein>
<dbReference type="EMBL" id="FOWZ01000001">
    <property type="protein sequence ID" value="SFO87947.1"/>
    <property type="molecule type" value="Genomic_DNA"/>
</dbReference>
<dbReference type="RefSeq" id="WP_090476982.1">
    <property type="nucleotide sequence ID" value="NZ_FOWZ01000001.1"/>
</dbReference>
<name>A0A1I5KSG7_9SPHN</name>
<gene>
    <name evidence="1" type="ORF">SAMN04488060_0495</name>
</gene>
<dbReference type="AlphaFoldDB" id="A0A1I5KSG7"/>
<dbReference type="OrthoDB" id="7628592at2"/>